<organism evidence="1">
    <name type="scientific">viral metagenome</name>
    <dbReference type="NCBI Taxonomy" id="1070528"/>
    <lineage>
        <taxon>unclassified sequences</taxon>
        <taxon>metagenomes</taxon>
        <taxon>organismal metagenomes</taxon>
    </lineage>
</organism>
<dbReference type="PROSITE" id="PS51257">
    <property type="entry name" value="PROKAR_LIPOPROTEIN"/>
    <property type="match status" value="1"/>
</dbReference>
<sequence>MKRWLEWMCVVVLVAFAGAGAWLLAGCSPAALDLQARAADVVARSANAALPALVEAYQAEGEEVVARCDSLDEARAGLDAVRARWAPVWSAWDALETVHELWETTLEAGGDAAVIWPSVLRAYCGLRLALDGRAELPDVPLASVAADAAARFLPGAGSTIAKTAGSGFALAADIAAAGRDPVLEIERLRQRAPLLAEVERDWADHLRAKFGAT</sequence>
<evidence type="ECO:0000313" key="1">
    <source>
        <dbReference type="EMBL" id="QJA58192.1"/>
    </source>
</evidence>
<name>A0A6M3INU5_9ZZZZ</name>
<dbReference type="EMBL" id="MT141312">
    <property type="protein sequence ID" value="QJA58192.1"/>
    <property type="molecule type" value="Genomic_DNA"/>
</dbReference>
<protein>
    <submittedName>
        <fullName evidence="1">Uncharacterized protein</fullName>
    </submittedName>
</protein>
<reference evidence="1" key="1">
    <citation type="submission" date="2020-03" db="EMBL/GenBank/DDBJ databases">
        <title>The deep terrestrial virosphere.</title>
        <authorList>
            <person name="Holmfeldt K."/>
            <person name="Nilsson E."/>
            <person name="Simone D."/>
            <person name="Lopez-Fernandez M."/>
            <person name="Wu X."/>
            <person name="de Brujin I."/>
            <person name="Lundin D."/>
            <person name="Andersson A."/>
            <person name="Bertilsson S."/>
            <person name="Dopson M."/>
        </authorList>
    </citation>
    <scope>NUCLEOTIDE SEQUENCE</scope>
    <source>
        <strain evidence="1">MM415B01486</strain>
    </source>
</reference>
<accession>A0A6M3INU5</accession>
<gene>
    <name evidence="1" type="ORF">MM415B01486_0014</name>
</gene>
<proteinExistence type="predicted"/>
<dbReference type="AlphaFoldDB" id="A0A6M3INU5"/>